<keyword evidence="6 9" id="KW-0378">Hydrolase</keyword>
<accession>A0A1Y1Q843</accession>
<comment type="similarity">
    <text evidence="2">Belongs to the phD/YefM antitoxin family.</text>
</comment>
<dbReference type="Gene3D" id="3.40.50.1010">
    <property type="entry name" value="5'-nuclease"/>
    <property type="match status" value="1"/>
</dbReference>
<feature type="domain" description="PIN" evidence="10">
    <location>
        <begin position="93"/>
        <end position="217"/>
    </location>
</feature>
<dbReference type="InterPro" id="IPR022907">
    <property type="entry name" value="VapC_family"/>
</dbReference>
<evidence type="ECO:0000256" key="3">
    <source>
        <dbReference type="ARBA" id="ARBA00022649"/>
    </source>
</evidence>
<dbReference type="EMBL" id="MTEJ01000729">
    <property type="protein sequence ID" value="OQW98905.1"/>
    <property type="molecule type" value="Genomic_DNA"/>
</dbReference>
<comment type="function">
    <text evidence="9">Toxic component of a toxin-antitoxin (TA) system. An RNase.</text>
</comment>
<dbReference type="GO" id="GO:0016787">
    <property type="term" value="F:hydrolase activity"/>
    <property type="evidence" value="ECO:0007669"/>
    <property type="project" value="UniProtKB-KW"/>
</dbReference>
<comment type="cofactor">
    <cofactor evidence="1 9">
        <name>Mg(2+)</name>
        <dbReference type="ChEBI" id="CHEBI:18420"/>
    </cofactor>
</comment>
<dbReference type="InterPro" id="IPR050556">
    <property type="entry name" value="Type_II_TA_system_RNase"/>
</dbReference>
<reference evidence="11 12" key="1">
    <citation type="submission" date="2017-01" db="EMBL/GenBank/DDBJ databases">
        <title>Novel large sulfur bacteria in the metagenomes of groundwater-fed chemosynthetic microbial mats in the Lake Huron basin.</title>
        <authorList>
            <person name="Sharrar A.M."/>
            <person name="Flood B.E."/>
            <person name="Bailey J.V."/>
            <person name="Jones D.S."/>
            <person name="Biddanda B."/>
            <person name="Ruberg S.A."/>
            <person name="Marcus D.N."/>
            <person name="Dick G.J."/>
        </authorList>
    </citation>
    <scope>NUCLEOTIDE SEQUENCE [LARGE SCALE GENOMIC DNA]</scope>
    <source>
        <strain evidence="11">A8</strain>
    </source>
</reference>
<dbReference type="GO" id="GO:0000287">
    <property type="term" value="F:magnesium ion binding"/>
    <property type="evidence" value="ECO:0007669"/>
    <property type="project" value="UniProtKB-UniRule"/>
</dbReference>
<dbReference type="SUPFAM" id="SSF143120">
    <property type="entry name" value="YefM-like"/>
    <property type="match status" value="1"/>
</dbReference>
<keyword evidence="3 9" id="KW-1277">Toxin-antitoxin system</keyword>
<dbReference type="PANTHER" id="PTHR33653">
    <property type="entry name" value="RIBONUCLEASE VAPC2"/>
    <property type="match status" value="1"/>
</dbReference>
<feature type="binding site" evidence="9">
    <location>
        <position position="95"/>
    </location>
    <ligand>
        <name>Mg(2+)</name>
        <dbReference type="ChEBI" id="CHEBI:18420"/>
    </ligand>
</feature>
<dbReference type="HAMAP" id="MF_00265">
    <property type="entry name" value="VapC_Nob1"/>
    <property type="match status" value="1"/>
</dbReference>
<gene>
    <name evidence="9" type="primary">vapC</name>
    <name evidence="11" type="ORF">BWK73_51545</name>
</gene>
<evidence type="ECO:0000313" key="11">
    <source>
        <dbReference type="EMBL" id="OQW98905.1"/>
    </source>
</evidence>
<dbReference type="EC" id="3.1.-.-" evidence="9"/>
<feature type="binding site" evidence="9">
    <location>
        <position position="190"/>
    </location>
    <ligand>
        <name>Mg(2+)</name>
        <dbReference type="ChEBI" id="CHEBI:18420"/>
    </ligand>
</feature>
<dbReference type="GO" id="GO:0090729">
    <property type="term" value="F:toxin activity"/>
    <property type="evidence" value="ECO:0007669"/>
    <property type="project" value="UniProtKB-KW"/>
</dbReference>
<dbReference type="PANTHER" id="PTHR33653:SF1">
    <property type="entry name" value="RIBONUCLEASE VAPC2"/>
    <property type="match status" value="1"/>
</dbReference>
<name>A0A1Y1Q843_9GAMM</name>
<evidence type="ECO:0000256" key="8">
    <source>
        <dbReference type="ARBA" id="ARBA00038093"/>
    </source>
</evidence>
<dbReference type="InterPro" id="IPR002716">
    <property type="entry name" value="PIN_dom"/>
</dbReference>
<evidence type="ECO:0000256" key="2">
    <source>
        <dbReference type="ARBA" id="ARBA00009981"/>
    </source>
</evidence>
<dbReference type="InterPro" id="IPR036165">
    <property type="entry name" value="YefM-like_sf"/>
</dbReference>
<organism evidence="11 12">
    <name type="scientific">Thiothrix lacustris</name>
    <dbReference type="NCBI Taxonomy" id="525917"/>
    <lineage>
        <taxon>Bacteria</taxon>
        <taxon>Pseudomonadati</taxon>
        <taxon>Pseudomonadota</taxon>
        <taxon>Gammaproteobacteria</taxon>
        <taxon>Thiotrichales</taxon>
        <taxon>Thiotrichaceae</taxon>
        <taxon>Thiothrix</taxon>
    </lineage>
</organism>
<evidence type="ECO:0000256" key="4">
    <source>
        <dbReference type="ARBA" id="ARBA00022722"/>
    </source>
</evidence>
<evidence type="ECO:0000256" key="7">
    <source>
        <dbReference type="ARBA" id="ARBA00022842"/>
    </source>
</evidence>
<evidence type="ECO:0000256" key="1">
    <source>
        <dbReference type="ARBA" id="ARBA00001946"/>
    </source>
</evidence>
<comment type="caution">
    <text evidence="11">The sequence shown here is derived from an EMBL/GenBank/DDBJ whole genome shotgun (WGS) entry which is preliminary data.</text>
</comment>
<dbReference type="GO" id="GO:0004540">
    <property type="term" value="F:RNA nuclease activity"/>
    <property type="evidence" value="ECO:0007669"/>
    <property type="project" value="InterPro"/>
</dbReference>
<sequence length="241" mass="26313">MANLLTPRISATELARNLATVIDQVRVSRSRLIITRGNQDVAQLVPVVSNGATLADLNRLLKRNILSQEEKRSFSEDLRMIGGSVAEITMGLIIDTNVFIDAENNRMELSAIPVLQTEPVFIAAITVSEMLAGVKLAKTPEEYMHRHINTESILNTIPVLDFDTEVARTYAELYAQALGQGRRSNLNVHDLQIAATALVHGHTVLTTNTDDFKGIAGLKVIAPYPQPSDTVHEVAGDYGST</sequence>
<dbReference type="InterPro" id="IPR029060">
    <property type="entry name" value="PIN-like_dom_sf"/>
</dbReference>
<dbReference type="Proteomes" id="UP000192491">
    <property type="component" value="Unassembled WGS sequence"/>
</dbReference>
<dbReference type="CDD" id="cd18733">
    <property type="entry name" value="PIN_RfVapC1-like"/>
    <property type="match status" value="1"/>
</dbReference>
<evidence type="ECO:0000313" key="12">
    <source>
        <dbReference type="Proteomes" id="UP000192491"/>
    </source>
</evidence>
<dbReference type="SUPFAM" id="SSF88723">
    <property type="entry name" value="PIN domain-like"/>
    <property type="match status" value="1"/>
</dbReference>
<evidence type="ECO:0000256" key="9">
    <source>
        <dbReference type="HAMAP-Rule" id="MF_00265"/>
    </source>
</evidence>
<keyword evidence="9" id="KW-0800">Toxin</keyword>
<protein>
    <recommendedName>
        <fullName evidence="9">Ribonuclease VapC</fullName>
        <shortName evidence="9">RNase VapC</shortName>
        <ecNumber evidence="9">3.1.-.-</ecNumber>
    </recommendedName>
    <alternativeName>
        <fullName evidence="9">Toxin VapC</fullName>
    </alternativeName>
</protein>
<proteinExistence type="inferred from homology"/>
<dbReference type="AlphaFoldDB" id="A0A1Y1Q843"/>
<keyword evidence="7 9" id="KW-0460">Magnesium</keyword>
<evidence type="ECO:0000256" key="5">
    <source>
        <dbReference type="ARBA" id="ARBA00022723"/>
    </source>
</evidence>
<evidence type="ECO:0000259" key="10">
    <source>
        <dbReference type="Pfam" id="PF01850"/>
    </source>
</evidence>
<keyword evidence="4 9" id="KW-0540">Nuclease</keyword>
<comment type="similarity">
    <text evidence="8 9">Belongs to the PINc/VapC protein family.</text>
</comment>
<evidence type="ECO:0000256" key="6">
    <source>
        <dbReference type="ARBA" id="ARBA00022801"/>
    </source>
</evidence>
<dbReference type="Pfam" id="PF01850">
    <property type="entry name" value="PIN"/>
    <property type="match status" value="1"/>
</dbReference>
<keyword evidence="5 9" id="KW-0479">Metal-binding</keyword>